<feature type="transmembrane region" description="Helical" evidence="1">
    <location>
        <begin position="258"/>
        <end position="279"/>
    </location>
</feature>
<feature type="transmembrane region" description="Helical" evidence="1">
    <location>
        <begin position="221"/>
        <end position="246"/>
    </location>
</feature>
<feature type="transmembrane region" description="Helical" evidence="1">
    <location>
        <begin position="76"/>
        <end position="97"/>
    </location>
</feature>
<feature type="transmembrane region" description="Helical" evidence="1">
    <location>
        <begin position="12"/>
        <end position="34"/>
    </location>
</feature>
<keyword evidence="1" id="KW-0472">Membrane</keyword>
<evidence type="ECO:0000256" key="1">
    <source>
        <dbReference type="SAM" id="Phobius"/>
    </source>
</evidence>
<feature type="transmembrane region" description="Helical" evidence="1">
    <location>
        <begin position="103"/>
        <end position="122"/>
    </location>
</feature>
<name>A0A1I7YGK9_9BILA</name>
<keyword evidence="1" id="KW-0812">Transmembrane</keyword>
<keyword evidence="1" id="KW-1133">Transmembrane helix</keyword>
<dbReference type="InterPro" id="IPR019423">
    <property type="entry name" value="7TM_GPCR_serpentine_rcpt_Srj"/>
</dbReference>
<feature type="transmembrane region" description="Helical" evidence="1">
    <location>
        <begin position="134"/>
        <end position="155"/>
    </location>
</feature>
<organism evidence="2 3">
    <name type="scientific">Steinernema glaseri</name>
    <dbReference type="NCBI Taxonomy" id="37863"/>
    <lineage>
        <taxon>Eukaryota</taxon>
        <taxon>Metazoa</taxon>
        <taxon>Ecdysozoa</taxon>
        <taxon>Nematoda</taxon>
        <taxon>Chromadorea</taxon>
        <taxon>Rhabditida</taxon>
        <taxon>Tylenchina</taxon>
        <taxon>Panagrolaimomorpha</taxon>
        <taxon>Strongyloidoidea</taxon>
        <taxon>Steinernematidae</taxon>
        <taxon>Steinernema</taxon>
    </lineage>
</organism>
<feature type="transmembrane region" description="Helical" evidence="1">
    <location>
        <begin position="46"/>
        <end position="64"/>
    </location>
</feature>
<evidence type="ECO:0000313" key="2">
    <source>
        <dbReference type="Proteomes" id="UP000095287"/>
    </source>
</evidence>
<accession>A0A1I7YGK9</accession>
<reference evidence="3" key="1">
    <citation type="submission" date="2016-11" db="UniProtKB">
        <authorList>
            <consortium name="WormBaseParasite"/>
        </authorList>
    </citation>
    <scope>IDENTIFICATION</scope>
</reference>
<protein>
    <submittedName>
        <fullName evidence="3">G_PROTEIN_RECEP_F1_2 domain-containing protein</fullName>
    </submittedName>
</protein>
<dbReference type="AlphaFoldDB" id="A0A1I7YGK9"/>
<proteinExistence type="predicted"/>
<dbReference type="SUPFAM" id="SSF81321">
    <property type="entry name" value="Family A G protein-coupled receptor-like"/>
    <property type="match status" value="1"/>
</dbReference>
<sequence length="309" mass="35015">MSAAILSPQHLNIILMVVFIIIAVFGFFTLLHIALCTPGHMRHYGYFLLNINFWFYLTALLSCVKYTEIMNIDGKLCFEIHMIITVPLLSSIVYSIFSVLSLFCSYLAILLTFIFLMLRVVLPQFLHKIRSWMGLLVVVVIQFGISGFMAFITTHSFTPSSGPQQVLCVTGGDRFFTLIVISLTQIVIVSVLLIVIIVIIVKKMKIQKVSQQTRKLQRMLLKTLVITALIPILFKSIPSLVASVALVKQWPELMSIQILTSLLTPVQAIANGIATLLCVRCYREKLWKLTTFWRQDNYKVFNVVSTFGV</sequence>
<dbReference type="WBParaSite" id="L893_g15899.t1">
    <property type="protein sequence ID" value="L893_g15899.t1"/>
    <property type="gene ID" value="L893_g15899"/>
</dbReference>
<keyword evidence="2" id="KW-1185">Reference proteome</keyword>
<dbReference type="Proteomes" id="UP000095287">
    <property type="component" value="Unplaced"/>
</dbReference>
<feature type="transmembrane region" description="Helical" evidence="1">
    <location>
        <begin position="175"/>
        <end position="201"/>
    </location>
</feature>
<dbReference type="Pfam" id="PF10319">
    <property type="entry name" value="7TM_GPCR_Srj"/>
    <property type="match status" value="1"/>
</dbReference>
<evidence type="ECO:0000313" key="3">
    <source>
        <dbReference type="WBParaSite" id="L893_g15899.t1"/>
    </source>
</evidence>